<keyword evidence="6 8" id="KW-0472">Membrane</keyword>
<proteinExistence type="inferred from homology"/>
<feature type="transmembrane region" description="Helical" evidence="8">
    <location>
        <begin position="121"/>
        <end position="138"/>
    </location>
</feature>
<keyword evidence="5 8" id="KW-1133">Transmembrane helix</keyword>
<name>A0ABW4WTL0_9BACT</name>
<dbReference type="EMBL" id="JBHUHV010000008">
    <property type="protein sequence ID" value="MFD2065774.1"/>
    <property type="molecule type" value="Genomic_DNA"/>
</dbReference>
<dbReference type="Proteomes" id="UP001597369">
    <property type="component" value="Unassembled WGS sequence"/>
</dbReference>
<accession>A0ABW4WTL0</accession>
<sequence>MNKLIAKPDNVKWFILFGILICLTIFIVENINDRLKLNDFKVYYSAAEALTQGKQVYGLPFGLSTGFYKYSPFTLLLFVPYTIVSFDVARVIHFFLLSVCTISAIILLYRIVNNYLFEVKGKSGLLCLILICILNHLFRELHLGNINVILVLLVSMGVLFTLKSRFFLAGFLFALVIVTKPYFLLLMLPLVAYRKVGPLLGLAFSVFVFILTPAFFLGIDKNLQLHQDWVKSMLDHSSYLTSYNTIEYLIQYYLYPVKQGSIQNYVIALAGILYVLFFWGSNKMASRSTKPTHYKERTFLISVFILMAVVPNLVVTDTEHFLLSLPLIVILAGFLSTRKNYILTAGFVVLIFLYEGNSSDLLGKKLANQFDQWGVLGLSNLVLIAAVIYLYFKEGPKWKSIALNDTSANNIT</sequence>
<gene>
    <name evidence="9" type="ORF">ACFSKU_02685</name>
</gene>
<evidence type="ECO:0000256" key="4">
    <source>
        <dbReference type="ARBA" id="ARBA00022692"/>
    </source>
</evidence>
<feature type="transmembrane region" description="Helical" evidence="8">
    <location>
        <begin position="12"/>
        <end position="31"/>
    </location>
</feature>
<keyword evidence="4 8" id="KW-0812">Transmembrane</keyword>
<feature type="transmembrane region" description="Helical" evidence="8">
    <location>
        <begin position="67"/>
        <end position="84"/>
    </location>
</feature>
<keyword evidence="2" id="KW-1003">Cell membrane</keyword>
<dbReference type="EC" id="2.4.-.-" evidence="9"/>
<evidence type="ECO:0000256" key="5">
    <source>
        <dbReference type="ARBA" id="ARBA00022989"/>
    </source>
</evidence>
<evidence type="ECO:0000313" key="9">
    <source>
        <dbReference type="EMBL" id="MFD2065774.1"/>
    </source>
</evidence>
<comment type="subcellular location">
    <subcellularLocation>
        <location evidence="1">Cell membrane</location>
        <topology evidence="1">Multi-pass membrane protein</topology>
    </subcellularLocation>
</comment>
<evidence type="ECO:0000256" key="3">
    <source>
        <dbReference type="ARBA" id="ARBA00022679"/>
    </source>
</evidence>
<reference evidence="10" key="1">
    <citation type="journal article" date="2019" name="Int. J. Syst. Evol. Microbiol.">
        <title>The Global Catalogue of Microorganisms (GCM) 10K type strain sequencing project: providing services to taxonomists for standard genome sequencing and annotation.</title>
        <authorList>
            <consortium name="The Broad Institute Genomics Platform"/>
            <consortium name="The Broad Institute Genome Sequencing Center for Infectious Disease"/>
            <person name="Wu L."/>
            <person name="Ma J."/>
        </authorList>
    </citation>
    <scope>NUCLEOTIDE SEQUENCE [LARGE SCALE GENOMIC DNA]</scope>
    <source>
        <strain evidence="10">JCM 16545</strain>
    </source>
</reference>
<comment type="similarity">
    <text evidence="7">Belongs to the glycosyltransferase 87 family.</text>
</comment>
<evidence type="ECO:0000256" key="6">
    <source>
        <dbReference type="ARBA" id="ARBA00023136"/>
    </source>
</evidence>
<protein>
    <submittedName>
        <fullName evidence="9">Glycosyltransferase family 87 protein</fullName>
        <ecNumber evidence="9">2.4.-.-</ecNumber>
    </submittedName>
</protein>
<evidence type="ECO:0000313" key="10">
    <source>
        <dbReference type="Proteomes" id="UP001597369"/>
    </source>
</evidence>
<evidence type="ECO:0000256" key="7">
    <source>
        <dbReference type="ARBA" id="ARBA00024033"/>
    </source>
</evidence>
<dbReference type="RefSeq" id="WP_229961856.1">
    <property type="nucleotide sequence ID" value="NZ_JAJJWI010000016.1"/>
</dbReference>
<feature type="transmembrane region" description="Helical" evidence="8">
    <location>
        <begin position="373"/>
        <end position="392"/>
    </location>
</feature>
<organism evidence="9 10">
    <name type="scientific">Pontibacter silvestris</name>
    <dbReference type="NCBI Taxonomy" id="2305183"/>
    <lineage>
        <taxon>Bacteria</taxon>
        <taxon>Pseudomonadati</taxon>
        <taxon>Bacteroidota</taxon>
        <taxon>Cytophagia</taxon>
        <taxon>Cytophagales</taxon>
        <taxon>Hymenobacteraceae</taxon>
        <taxon>Pontibacter</taxon>
    </lineage>
</organism>
<keyword evidence="9" id="KW-0328">Glycosyltransferase</keyword>
<evidence type="ECO:0000256" key="2">
    <source>
        <dbReference type="ARBA" id="ARBA00022475"/>
    </source>
</evidence>
<keyword evidence="10" id="KW-1185">Reference proteome</keyword>
<feature type="transmembrane region" description="Helical" evidence="8">
    <location>
        <begin position="321"/>
        <end position="336"/>
    </location>
</feature>
<feature type="transmembrane region" description="Helical" evidence="8">
    <location>
        <begin position="341"/>
        <end position="357"/>
    </location>
</feature>
<comment type="caution">
    <text evidence="9">The sequence shown here is derived from an EMBL/GenBank/DDBJ whole genome shotgun (WGS) entry which is preliminary data.</text>
</comment>
<dbReference type="GO" id="GO:0016757">
    <property type="term" value="F:glycosyltransferase activity"/>
    <property type="evidence" value="ECO:0007669"/>
    <property type="project" value="UniProtKB-KW"/>
</dbReference>
<dbReference type="InterPro" id="IPR018584">
    <property type="entry name" value="GT87"/>
</dbReference>
<feature type="transmembrane region" description="Helical" evidence="8">
    <location>
        <begin position="262"/>
        <end position="279"/>
    </location>
</feature>
<evidence type="ECO:0000256" key="1">
    <source>
        <dbReference type="ARBA" id="ARBA00004651"/>
    </source>
</evidence>
<feature type="transmembrane region" description="Helical" evidence="8">
    <location>
        <begin position="299"/>
        <end position="315"/>
    </location>
</feature>
<dbReference type="Pfam" id="PF09594">
    <property type="entry name" value="GT87"/>
    <property type="match status" value="1"/>
</dbReference>
<feature type="transmembrane region" description="Helical" evidence="8">
    <location>
        <begin position="145"/>
        <end position="162"/>
    </location>
</feature>
<keyword evidence="3 9" id="KW-0808">Transferase</keyword>
<feature type="transmembrane region" description="Helical" evidence="8">
    <location>
        <begin position="199"/>
        <end position="219"/>
    </location>
</feature>
<feature type="transmembrane region" description="Helical" evidence="8">
    <location>
        <begin position="91"/>
        <end position="109"/>
    </location>
</feature>
<feature type="transmembrane region" description="Helical" evidence="8">
    <location>
        <begin position="168"/>
        <end position="192"/>
    </location>
</feature>
<evidence type="ECO:0000256" key="8">
    <source>
        <dbReference type="SAM" id="Phobius"/>
    </source>
</evidence>